<feature type="domain" description="Flavin reductase like" evidence="3">
    <location>
        <begin position="25"/>
        <end position="166"/>
    </location>
</feature>
<dbReference type="InterPro" id="IPR002563">
    <property type="entry name" value="Flavin_Rdtase-like_dom"/>
</dbReference>
<evidence type="ECO:0000313" key="4">
    <source>
        <dbReference type="EMBL" id="SUZ31941.1"/>
    </source>
</evidence>
<dbReference type="EC" id="1.5.1.42" evidence="4"/>
<organism evidence="4 5">
    <name type="scientific">Roseinatronobacter ekhonensis</name>
    <dbReference type="NCBI Taxonomy" id="254356"/>
    <lineage>
        <taxon>Bacteria</taxon>
        <taxon>Pseudomonadati</taxon>
        <taxon>Pseudomonadota</taxon>
        <taxon>Alphaproteobacteria</taxon>
        <taxon>Rhodobacterales</taxon>
        <taxon>Paracoccaceae</taxon>
        <taxon>Roseinatronobacter</taxon>
    </lineage>
</organism>
<gene>
    <name evidence="4" type="primary">ntaB</name>
    <name evidence="4" type="ORF">ROE7235_01692</name>
</gene>
<dbReference type="PANTHER" id="PTHR30466:SF11">
    <property type="entry name" value="FLAVIN-DEPENDENT MONOOXYGENASE, REDUCTASE SUBUNIT HSAB"/>
    <property type="match status" value="1"/>
</dbReference>
<dbReference type="GO" id="GO:0052874">
    <property type="term" value="F:FMN reductase (NADH) activity"/>
    <property type="evidence" value="ECO:0007669"/>
    <property type="project" value="UniProtKB-EC"/>
</dbReference>
<dbReference type="AlphaFoldDB" id="A0A3B0M7H4"/>
<dbReference type="InterPro" id="IPR012349">
    <property type="entry name" value="Split_barrel_FMN-bd"/>
</dbReference>
<dbReference type="PANTHER" id="PTHR30466">
    <property type="entry name" value="FLAVIN REDUCTASE"/>
    <property type="match status" value="1"/>
</dbReference>
<keyword evidence="5" id="KW-1185">Reference proteome</keyword>
<comment type="similarity">
    <text evidence="1">Belongs to the non-flavoprotein flavin reductase family.</text>
</comment>
<dbReference type="Proteomes" id="UP000272908">
    <property type="component" value="Unassembled WGS sequence"/>
</dbReference>
<dbReference type="RefSeq" id="WP_245963911.1">
    <property type="nucleotide sequence ID" value="NZ_UIHC01000013.1"/>
</dbReference>
<dbReference type="Gene3D" id="2.30.110.10">
    <property type="entry name" value="Electron Transport, Fmn-binding Protein, Chain A"/>
    <property type="match status" value="1"/>
</dbReference>
<sequence>MDGSVMNEQVFTPDEAHQRDFRDALGRFATGVTVVTTHGPDGPVGITANSFAALSLDPALVMWAPGRFSRRFDVFEQAAHFAIHVMADDQLEVARHFARDGFDFSLPGIEPGLGDAPMLPGCLARFECARHAVYPGGDHAIVVGEVLRVATRDGAGLSFFGGAYGAIG</sequence>
<dbReference type="Pfam" id="PF01613">
    <property type="entry name" value="Flavin_Reduct"/>
    <property type="match status" value="1"/>
</dbReference>
<evidence type="ECO:0000259" key="3">
    <source>
        <dbReference type="SMART" id="SM00903"/>
    </source>
</evidence>
<dbReference type="EMBL" id="UIHC01000013">
    <property type="protein sequence ID" value="SUZ31941.1"/>
    <property type="molecule type" value="Genomic_DNA"/>
</dbReference>
<evidence type="ECO:0000313" key="5">
    <source>
        <dbReference type="Proteomes" id="UP000272908"/>
    </source>
</evidence>
<evidence type="ECO:0000256" key="2">
    <source>
        <dbReference type="ARBA" id="ARBA00023002"/>
    </source>
</evidence>
<dbReference type="GO" id="GO:0010181">
    <property type="term" value="F:FMN binding"/>
    <property type="evidence" value="ECO:0007669"/>
    <property type="project" value="InterPro"/>
</dbReference>
<keyword evidence="2 4" id="KW-0560">Oxidoreductase</keyword>
<protein>
    <submittedName>
        <fullName evidence="4">FMN reductase (NADH) NtaB</fullName>
        <ecNumber evidence="4">1.5.1.42</ecNumber>
    </submittedName>
</protein>
<evidence type="ECO:0000256" key="1">
    <source>
        <dbReference type="ARBA" id="ARBA00008898"/>
    </source>
</evidence>
<accession>A0A3B0M7H4</accession>
<dbReference type="GO" id="GO:0042602">
    <property type="term" value="F:riboflavin reductase (NADPH) activity"/>
    <property type="evidence" value="ECO:0007669"/>
    <property type="project" value="TreeGrafter"/>
</dbReference>
<dbReference type="SMART" id="SM00903">
    <property type="entry name" value="Flavin_Reduct"/>
    <property type="match status" value="1"/>
</dbReference>
<name>A0A3B0M7H4_9RHOB</name>
<reference evidence="5" key="1">
    <citation type="submission" date="2018-08" db="EMBL/GenBank/DDBJ databases">
        <authorList>
            <person name="Rodrigo-Torres L."/>
            <person name="Arahal R. D."/>
            <person name="Lucena T."/>
        </authorList>
    </citation>
    <scope>NUCLEOTIDE SEQUENCE [LARGE SCALE GENOMIC DNA]</scope>
    <source>
        <strain evidence="5">CECT 7235</strain>
    </source>
</reference>
<dbReference type="SUPFAM" id="SSF50475">
    <property type="entry name" value="FMN-binding split barrel"/>
    <property type="match status" value="1"/>
</dbReference>
<proteinExistence type="inferred from homology"/>
<dbReference type="InterPro" id="IPR050268">
    <property type="entry name" value="NADH-dep_flavin_reductase"/>
</dbReference>